<evidence type="ECO:0008006" key="3">
    <source>
        <dbReference type="Google" id="ProtNLM"/>
    </source>
</evidence>
<evidence type="ECO:0000256" key="1">
    <source>
        <dbReference type="SAM" id="Phobius"/>
    </source>
</evidence>
<evidence type="ECO:0000313" key="2">
    <source>
        <dbReference type="EMBL" id="GAG21030.1"/>
    </source>
</evidence>
<dbReference type="AlphaFoldDB" id="X0VS41"/>
<gene>
    <name evidence="2" type="ORF">S01H1_51169</name>
</gene>
<accession>X0VS41</accession>
<name>X0VS41_9ZZZZ</name>
<feature type="transmembrane region" description="Helical" evidence="1">
    <location>
        <begin position="36"/>
        <end position="55"/>
    </location>
</feature>
<reference evidence="2" key="1">
    <citation type="journal article" date="2014" name="Front. Microbiol.">
        <title>High frequency of phylogenetically diverse reductive dehalogenase-homologous genes in deep subseafloor sedimentary metagenomes.</title>
        <authorList>
            <person name="Kawai M."/>
            <person name="Futagami T."/>
            <person name="Toyoda A."/>
            <person name="Takaki Y."/>
            <person name="Nishi S."/>
            <person name="Hori S."/>
            <person name="Arai W."/>
            <person name="Tsubouchi T."/>
            <person name="Morono Y."/>
            <person name="Uchiyama I."/>
            <person name="Ito T."/>
            <person name="Fujiyama A."/>
            <person name="Inagaki F."/>
            <person name="Takami H."/>
        </authorList>
    </citation>
    <scope>NUCLEOTIDE SEQUENCE</scope>
    <source>
        <strain evidence="2">Expedition CK06-06</strain>
    </source>
</reference>
<comment type="caution">
    <text evidence="2">The sequence shown here is derived from an EMBL/GenBank/DDBJ whole genome shotgun (WGS) entry which is preliminary data.</text>
</comment>
<keyword evidence="1" id="KW-0812">Transmembrane</keyword>
<dbReference type="EMBL" id="BARS01033010">
    <property type="protein sequence ID" value="GAG21030.1"/>
    <property type="molecule type" value="Genomic_DNA"/>
</dbReference>
<dbReference type="PANTHER" id="PTHR32196">
    <property type="entry name" value="ABC TRANSPORTER PERMEASE PROTEIN YPHD-RELATED-RELATED"/>
    <property type="match status" value="1"/>
</dbReference>
<proteinExistence type="predicted"/>
<organism evidence="2">
    <name type="scientific">marine sediment metagenome</name>
    <dbReference type="NCBI Taxonomy" id="412755"/>
    <lineage>
        <taxon>unclassified sequences</taxon>
        <taxon>metagenomes</taxon>
        <taxon>ecological metagenomes</taxon>
    </lineage>
</organism>
<protein>
    <recommendedName>
        <fullName evidence="3">Inner-membrane translocator</fullName>
    </recommendedName>
</protein>
<sequence>ASITGGRGTVLGSILGVILIQVLNRGLIFLGIPAEWQKLVVGLVLIIFISIPAIAEQRAKRSRYTAMLKEDRAD</sequence>
<feature type="non-terminal residue" evidence="2">
    <location>
        <position position="1"/>
    </location>
</feature>
<feature type="transmembrane region" description="Helical" evidence="1">
    <location>
        <begin position="9"/>
        <end position="30"/>
    </location>
</feature>
<keyword evidence="1" id="KW-0472">Membrane</keyword>
<keyword evidence="1" id="KW-1133">Transmembrane helix</keyword>
<dbReference type="GO" id="GO:0005886">
    <property type="term" value="C:plasma membrane"/>
    <property type="evidence" value="ECO:0007669"/>
    <property type="project" value="TreeGrafter"/>
</dbReference>